<keyword evidence="1" id="KW-0645">Protease</keyword>
<dbReference type="GO" id="GO:0005615">
    <property type="term" value="C:extracellular space"/>
    <property type="evidence" value="ECO:0007669"/>
    <property type="project" value="TreeGrafter"/>
</dbReference>
<dbReference type="Pfam" id="PF00089">
    <property type="entry name" value="Trypsin"/>
    <property type="match status" value="1"/>
</dbReference>
<dbReference type="GO" id="GO:0007596">
    <property type="term" value="P:blood coagulation"/>
    <property type="evidence" value="ECO:0007669"/>
    <property type="project" value="TreeGrafter"/>
</dbReference>
<evidence type="ECO:0000313" key="5">
    <source>
        <dbReference type="EMBL" id="KFQ62753.1"/>
    </source>
</evidence>
<keyword evidence="3" id="KW-0720">Serine protease</keyword>
<keyword evidence="6" id="KW-1185">Reference proteome</keyword>
<gene>
    <name evidence="5" type="ORF">N334_05052</name>
</gene>
<accession>A0A091SWQ1</accession>
<evidence type="ECO:0000256" key="1">
    <source>
        <dbReference type="ARBA" id="ARBA00022670"/>
    </source>
</evidence>
<dbReference type="PANTHER" id="PTHR24264">
    <property type="entry name" value="TRYPSIN-RELATED"/>
    <property type="match status" value="1"/>
</dbReference>
<dbReference type="GO" id="GO:0031638">
    <property type="term" value="P:zymogen activation"/>
    <property type="evidence" value="ECO:0007669"/>
    <property type="project" value="TreeGrafter"/>
</dbReference>
<name>A0A091SWQ1_PELCR</name>
<dbReference type="Proteomes" id="UP000054150">
    <property type="component" value="Unassembled WGS sequence"/>
</dbReference>
<dbReference type="GO" id="GO:0004252">
    <property type="term" value="F:serine-type endopeptidase activity"/>
    <property type="evidence" value="ECO:0007669"/>
    <property type="project" value="InterPro"/>
</dbReference>
<protein>
    <submittedName>
        <fullName evidence="5">Hepatocyte growth factor activator</fullName>
    </submittedName>
</protein>
<evidence type="ECO:0000259" key="4">
    <source>
        <dbReference type="PROSITE" id="PS50240"/>
    </source>
</evidence>
<dbReference type="PROSITE" id="PS50240">
    <property type="entry name" value="TRYPSIN_DOM"/>
    <property type="match status" value="1"/>
</dbReference>
<keyword evidence="2" id="KW-0378">Hydrolase</keyword>
<evidence type="ECO:0000256" key="3">
    <source>
        <dbReference type="ARBA" id="ARBA00022825"/>
    </source>
</evidence>
<dbReference type="Gene3D" id="2.40.10.10">
    <property type="entry name" value="Trypsin-like serine proteases"/>
    <property type="match status" value="1"/>
</dbReference>
<dbReference type="PANTHER" id="PTHR24264:SF43">
    <property type="entry name" value="HEPATOCYTE GROWTH FACTOR ACTIVATOR"/>
    <property type="match status" value="1"/>
</dbReference>
<dbReference type="SUPFAM" id="SSF50494">
    <property type="entry name" value="Trypsin-like serine proteases"/>
    <property type="match status" value="1"/>
</dbReference>
<organism evidence="5 6">
    <name type="scientific">Pelecanus crispus</name>
    <name type="common">Dalmatian pelican</name>
    <dbReference type="NCBI Taxonomy" id="36300"/>
    <lineage>
        <taxon>Eukaryota</taxon>
        <taxon>Metazoa</taxon>
        <taxon>Chordata</taxon>
        <taxon>Craniata</taxon>
        <taxon>Vertebrata</taxon>
        <taxon>Euteleostomi</taxon>
        <taxon>Archelosauria</taxon>
        <taxon>Archosauria</taxon>
        <taxon>Dinosauria</taxon>
        <taxon>Saurischia</taxon>
        <taxon>Theropoda</taxon>
        <taxon>Coelurosauria</taxon>
        <taxon>Aves</taxon>
        <taxon>Neognathae</taxon>
        <taxon>Neoaves</taxon>
        <taxon>Aequornithes</taxon>
        <taxon>Pelecaniformes</taxon>
        <taxon>Pelecanidae</taxon>
        <taxon>Pelecanus</taxon>
    </lineage>
</organism>
<dbReference type="InterPro" id="IPR009003">
    <property type="entry name" value="Peptidase_S1_PA"/>
</dbReference>
<dbReference type="InterPro" id="IPR001254">
    <property type="entry name" value="Trypsin_dom"/>
</dbReference>
<dbReference type="EMBL" id="KK488469">
    <property type="protein sequence ID" value="KFQ62753.1"/>
    <property type="molecule type" value="Genomic_DNA"/>
</dbReference>
<dbReference type="InterPro" id="IPR050127">
    <property type="entry name" value="Serine_Proteases_S1"/>
</dbReference>
<dbReference type="InterPro" id="IPR043504">
    <property type="entry name" value="Peptidase_S1_PA_chymotrypsin"/>
</dbReference>
<evidence type="ECO:0000313" key="6">
    <source>
        <dbReference type="Proteomes" id="UP000054150"/>
    </source>
</evidence>
<evidence type="ECO:0000256" key="2">
    <source>
        <dbReference type="ARBA" id="ARBA00022801"/>
    </source>
</evidence>
<dbReference type="GO" id="GO:0005791">
    <property type="term" value="C:rough endoplasmic reticulum"/>
    <property type="evidence" value="ECO:0007669"/>
    <property type="project" value="TreeGrafter"/>
</dbReference>
<feature type="non-terminal residue" evidence="5">
    <location>
        <position position="49"/>
    </location>
</feature>
<dbReference type="AlphaFoldDB" id="A0A091SWQ1"/>
<feature type="non-terminal residue" evidence="5">
    <location>
        <position position="1"/>
    </location>
</feature>
<feature type="domain" description="Peptidase S1" evidence="4">
    <location>
        <begin position="1"/>
        <end position="49"/>
    </location>
</feature>
<proteinExistence type="predicted"/>
<reference evidence="5 6" key="1">
    <citation type="submission" date="2014-04" db="EMBL/GenBank/DDBJ databases">
        <title>Genome evolution of avian class.</title>
        <authorList>
            <person name="Zhang G."/>
            <person name="Li C."/>
        </authorList>
    </citation>
    <scope>NUCLEOTIDE SEQUENCE [LARGE SCALE GENOMIC DNA]</scope>
    <source>
        <strain evidence="5">BGI_N334</strain>
    </source>
</reference>
<sequence length="49" mass="5395">QGDSGGPLACEKNEISYLYGVISWGDGCGRVNKPGVYTRITNYVNWINE</sequence>